<dbReference type="PROSITE" id="PS51257">
    <property type="entry name" value="PROKAR_LIPOPROTEIN"/>
    <property type="match status" value="1"/>
</dbReference>
<comment type="similarity">
    <text evidence="2">Belongs to the SusD family.</text>
</comment>
<dbReference type="InterPro" id="IPR012944">
    <property type="entry name" value="SusD_RagB_dom"/>
</dbReference>
<protein>
    <recommendedName>
        <fullName evidence="11">Carbohydrate-binding protein SusD</fullName>
    </recommendedName>
</protein>
<feature type="signal peptide" evidence="6">
    <location>
        <begin position="1"/>
        <end position="21"/>
    </location>
</feature>
<dbReference type="GO" id="GO:0009279">
    <property type="term" value="C:cell outer membrane"/>
    <property type="evidence" value="ECO:0007669"/>
    <property type="project" value="UniProtKB-SubCell"/>
</dbReference>
<dbReference type="Proteomes" id="UP000032578">
    <property type="component" value="Unassembled WGS sequence"/>
</dbReference>
<evidence type="ECO:0000256" key="5">
    <source>
        <dbReference type="ARBA" id="ARBA00023237"/>
    </source>
</evidence>
<keyword evidence="3 6" id="KW-0732">Signal</keyword>
<evidence type="ECO:0000256" key="6">
    <source>
        <dbReference type="SAM" id="SignalP"/>
    </source>
</evidence>
<evidence type="ECO:0000313" key="9">
    <source>
        <dbReference type="EMBL" id="KJD37187.1"/>
    </source>
</evidence>
<accession>A0A0D7WHG3</accession>
<dbReference type="InterPro" id="IPR033985">
    <property type="entry name" value="SusD-like_N"/>
</dbReference>
<comment type="subcellular location">
    <subcellularLocation>
        <location evidence="1">Cell outer membrane</location>
    </subcellularLocation>
</comment>
<dbReference type="STRING" id="1435349.PW52_01665"/>
<evidence type="ECO:0000259" key="8">
    <source>
        <dbReference type="Pfam" id="PF14322"/>
    </source>
</evidence>
<dbReference type="AlphaFoldDB" id="A0A0D7WHG3"/>
<dbReference type="RefSeq" id="WP_044631173.1">
    <property type="nucleotide sequence ID" value="NZ_JTDW01000001.1"/>
</dbReference>
<sequence>MKKLEKIILLLIFALSFTACEDILDKSPTDIISEDVVWNDNRLAEAYLDQIFARMTFLYREVPFSDGQGTRLWFVHDQITISDEARHTRSWYNTHNRFGRGLLDQSGGFDEKWLYPQVRNLNELIEKMETSSLSEDEIQALVARARWARAMCYFAMVKRYGGVPLITNVQQIDDDYETLFVSRNKEVEIYDFIIDETDAIFPLLNDVERAGYPSKWAAMALKSRAAMYAASIATWGTVQIDGLVGIPSSEAQRFWQACYDASESIINDSPHSLYNKYPDDKITNFREMFIDESSNPESIFALQSEGENAVGFNHGWDSFTGPRAFVAWGGNAAAPYLETIEAFENIDGTPGTLDRDMYTNGLWTPEEVFGNREPRFFASVWTQGTEWQGSTIELYKSLILPDGSTISSNSYEGVRAQGTSGSGGTQGFSGFGIKKYLDESKITPSNWSSETDFMYFRMGEIYLNQAEAAIELNQPDKALELINEIRDRAGVALRTTIDRDLVRHERRVELMFESQRYFDLKRWRIAEDALTRPFSGLKYSLDYNSYIDGNPRFKLEVLENLDGNNQKAFFERHYYYPITTGRISSNPNLGPENPGYTD</sequence>
<comment type="caution">
    <text evidence="9">The sequence shown here is derived from an EMBL/GenBank/DDBJ whole genome shotgun (WGS) entry which is preliminary data.</text>
</comment>
<dbReference type="PATRIC" id="fig|1435349.4.peg.341"/>
<dbReference type="Pfam" id="PF07980">
    <property type="entry name" value="SusD_RagB"/>
    <property type="match status" value="1"/>
</dbReference>
<keyword evidence="10" id="KW-1185">Reference proteome</keyword>
<dbReference type="Gene3D" id="1.25.40.390">
    <property type="match status" value="1"/>
</dbReference>
<evidence type="ECO:0000256" key="3">
    <source>
        <dbReference type="ARBA" id="ARBA00022729"/>
    </source>
</evidence>
<dbReference type="InterPro" id="IPR011990">
    <property type="entry name" value="TPR-like_helical_dom_sf"/>
</dbReference>
<reference evidence="9 10" key="1">
    <citation type="submission" date="2014-11" db="EMBL/GenBank/DDBJ databases">
        <title>Tamlana sedimentorum sp. nov., isolated from shallow sand sediments of the Sea of Japan.</title>
        <authorList>
            <person name="Romanenko L.A."/>
        </authorList>
    </citation>
    <scope>NUCLEOTIDE SEQUENCE [LARGE SCALE GENOMIC DNA]</scope>
    <source>
        <strain evidence="9 10">JCM 19808</strain>
    </source>
</reference>
<evidence type="ECO:0000256" key="1">
    <source>
        <dbReference type="ARBA" id="ARBA00004442"/>
    </source>
</evidence>
<keyword evidence="5" id="KW-0998">Cell outer membrane</keyword>
<dbReference type="Pfam" id="PF14322">
    <property type="entry name" value="SusD-like_3"/>
    <property type="match status" value="1"/>
</dbReference>
<gene>
    <name evidence="9" type="ORF">PW52_01665</name>
</gene>
<dbReference type="EMBL" id="JTDW01000001">
    <property type="protein sequence ID" value="KJD37187.1"/>
    <property type="molecule type" value="Genomic_DNA"/>
</dbReference>
<dbReference type="SUPFAM" id="SSF48452">
    <property type="entry name" value="TPR-like"/>
    <property type="match status" value="1"/>
</dbReference>
<feature type="chain" id="PRO_5002325735" description="Carbohydrate-binding protein SusD" evidence="6">
    <location>
        <begin position="22"/>
        <end position="598"/>
    </location>
</feature>
<feature type="domain" description="RagB/SusD" evidence="7">
    <location>
        <begin position="296"/>
        <end position="596"/>
    </location>
</feature>
<proteinExistence type="inferred from homology"/>
<keyword evidence="4" id="KW-0472">Membrane</keyword>
<evidence type="ECO:0000256" key="2">
    <source>
        <dbReference type="ARBA" id="ARBA00006275"/>
    </source>
</evidence>
<feature type="domain" description="SusD-like N-terminal" evidence="8">
    <location>
        <begin position="114"/>
        <end position="224"/>
    </location>
</feature>
<evidence type="ECO:0000256" key="4">
    <source>
        <dbReference type="ARBA" id="ARBA00023136"/>
    </source>
</evidence>
<evidence type="ECO:0000313" key="10">
    <source>
        <dbReference type="Proteomes" id="UP000032578"/>
    </source>
</evidence>
<organism evidence="9 10">
    <name type="scientific">Neotamlana sedimentorum</name>
    <dbReference type="NCBI Taxonomy" id="1435349"/>
    <lineage>
        <taxon>Bacteria</taxon>
        <taxon>Pseudomonadati</taxon>
        <taxon>Bacteroidota</taxon>
        <taxon>Flavobacteriia</taxon>
        <taxon>Flavobacteriales</taxon>
        <taxon>Flavobacteriaceae</taxon>
        <taxon>Neotamlana</taxon>
    </lineage>
</organism>
<evidence type="ECO:0000259" key="7">
    <source>
        <dbReference type="Pfam" id="PF07980"/>
    </source>
</evidence>
<dbReference type="OrthoDB" id="5694214at2"/>
<evidence type="ECO:0008006" key="11">
    <source>
        <dbReference type="Google" id="ProtNLM"/>
    </source>
</evidence>
<name>A0A0D7WHG3_9FLAO</name>